<evidence type="ECO:0000313" key="3">
    <source>
        <dbReference type="Proteomes" id="UP000755667"/>
    </source>
</evidence>
<dbReference type="RefSeq" id="WP_171046095.1">
    <property type="nucleotide sequence ID" value="NZ_JAFBWU010000010.1"/>
</dbReference>
<dbReference type="Proteomes" id="UP000755667">
    <property type="component" value="Unassembled WGS sequence"/>
</dbReference>
<accession>A0A9Q2NWV9</accession>
<protein>
    <submittedName>
        <fullName evidence="1">Uncharacterized protein</fullName>
    </submittedName>
</protein>
<keyword evidence="4" id="KW-1185">Reference proteome</keyword>
<dbReference type="AlphaFoldDB" id="A0A9Q2NWV9"/>
<comment type="caution">
    <text evidence="1">The sequence shown here is derived from an EMBL/GenBank/DDBJ whole genome shotgun (WGS) entry which is preliminary data.</text>
</comment>
<sequence>MAEEWPLAVDDRAKARIRQIAKEQETTIYEVIRILAEGGSLEYFRGRSDDPARVIE</sequence>
<dbReference type="EMBL" id="JAFBXE010000010">
    <property type="protein sequence ID" value="MBM2413643.1"/>
    <property type="molecule type" value="Genomic_DNA"/>
</dbReference>
<name>A0A9Q2NWV9_9RHOB</name>
<evidence type="ECO:0000313" key="2">
    <source>
        <dbReference type="EMBL" id="MBM2418312.1"/>
    </source>
</evidence>
<reference evidence="1 4" key="1">
    <citation type="submission" date="2021-01" db="EMBL/GenBank/DDBJ databases">
        <title>Diatom-associated Roseobacters Show Island Model of Population Structure.</title>
        <authorList>
            <person name="Qu L."/>
            <person name="Feng X."/>
            <person name="Chen Y."/>
            <person name="Li L."/>
            <person name="Wang X."/>
            <person name="Hu Z."/>
            <person name="Wang H."/>
            <person name="Luo H."/>
        </authorList>
    </citation>
    <scope>NUCLEOTIDE SEQUENCE</scope>
    <source>
        <strain evidence="2 4">CC28-63</strain>
        <strain evidence="1">CC28-69</strain>
    </source>
</reference>
<dbReference type="EMBL" id="JAFBXF010000010">
    <property type="protein sequence ID" value="MBM2418312.1"/>
    <property type="molecule type" value="Genomic_DNA"/>
</dbReference>
<organism evidence="1 3">
    <name type="scientific">Marivita cryptomonadis</name>
    <dbReference type="NCBI Taxonomy" id="505252"/>
    <lineage>
        <taxon>Bacteria</taxon>
        <taxon>Pseudomonadati</taxon>
        <taxon>Pseudomonadota</taxon>
        <taxon>Alphaproteobacteria</taxon>
        <taxon>Rhodobacterales</taxon>
        <taxon>Roseobacteraceae</taxon>
        <taxon>Marivita</taxon>
    </lineage>
</organism>
<dbReference type="Proteomes" id="UP000809440">
    <property type="component" value="Unassembled WGS sequence"/>
</dbReference>
<proteinExistence type="predicted"/>
<evidence type="ECO:0000313" key="4">
    <source>
        <dbReference type="Proteomes" id="UP000809440"/>
    </source>
</evidence>
<gene>
    <name evidence="1" type="ORF">JQX41_15105</name>
    <name evidence="2" type="ORF">JQX48_15115</name>
</gene>
<evidence type="ECO:0000313" key="1">
    <source>
        <dbReference type="EMBL" id="MBM2413643.1"/>
    </source>
</evidence>